<dbReference type="WBParaSite" id="nRc.2.0.1.t23903-RA">
    <property type="protein sequence ID" value="nRc.2.0.1.t23903-RA"/>
    <property type="gene ID" value="nRc.2.0.1.g23903"/>
</dbReference>
<evidence type="ECO:0000313" key="2">
    <source>
        <dbReference type="WBParaSite" id="nRc.2.0.1.t23903-RA"/>
    </source>
</evidence>
<organism evidence="1 2">
    <name type="scientific">Romanomermis culicivorax</name>
    <name type="common">Nematode worm</name>
    <dbReference type="NCBI Taxonomy" id="13658"/>
    <lineage>
        <taxon>Eukaryota</taxon>
        <taxon>Metazoa</taxon>
        <taxon>Ecdysozoa</taxon>
        <taxon>Nematoda</taxon>
        <taxon>Enoplea</taxon>
        <taxon>Dorylaimia</taxon>
        <taxon>Mermithida</taxon>
        <taxon>Mermithoidea</taxon>
        <taxon>Mermithidae</taxon>
        <taxon>Romanomermis</taxon>
    </lineage>
</organism>
<sequence length="90" mass="10034">MNDEFSIFKRLVRDMWTPDSPVNDDSSTFKSLLCMMTPSAGSRSPYLTMQISPTTNSPTKICICSPLRMTANLCSPSILACKPRNCFSFV</sequence>
<protein>
    <submittedName>
        <fullName evidence="2">Uncharacterized protein</fullName>
    </submittedName>
</protein>
<name>A0A915JBM9_ROMCU</name>
<reference evidence="2" key="1">
    <citation type="submission" date="2022-11" db="UniProtKB">
        <authorList>
            <consortium name="WormBaseParasite"/>
        </authorList>
    </citation>
    <scope>IDENTIFICATION</scope>
</reference>
<dbReference type="AlphaFoldDB" id="A0A915JBM9"/>
<evidence type="ECO:0000313" key="1">
    <source>
        <dbReference type="Proteomes" id="UP000887565"/>
    </source>
</evidence>
<proteinExistence type="predicted"/>
<accession>A0A915JBM9</accession>
<keyword evidence="1" id="KW-1185">Reference proteome</keyword>
<dbReference type="Proteomes" id="UP000887565">
    <property type="component" value="Unplaced"/>
</dbReference>